<evidence type="ECO:0000256" key="2">
    <source>
        <dbReference type="ARBA" id="ARBA00006084"/>
    </source>
</evidence>
<dbReference type="EMBL" id="JBICCN010000053">
    <property type="protein sequence ID" value="KAL3097846.1"/>
    <property type="molecule type" value="Genomic_DNA"/>
</dbReference>
<keyword evidence="8" id="KW-1185">Reference proteome</keyword>
<evidence type="ECO:0000313" key="8">
    <source>
        <dbReference type="Proteomes" id="UP001620645"/>
    </source>
</evidence>
<comment type="subcellular location">
    <subcellularLocation>
        <location evidence="1">Cytoplasm</location>
        <location evidence="1">Cytoskeleton</location>
    </subcellularLocation>
</comment>
<proteinExistence type="inferred from homology"/>
<dbReference type="Gene3D" id="1.25.40.190">
    <property type="entry name" value="Actin-related protein 2/3 complex subunit 5"/>
    <property type="match status" value="1"/>
</dbReference>
<dbReference type="PIRSF" id="PIRSF039096">
    <property type="entry name" value="p16-ARC"/>
    <property type="match status" value="1"/>
</dbReference>
<dbReference type="InterPro" id="IPR036743">
    <property type="entry name" value="ARPC5_sf"/>
</dbReference>
<comment type="function">
    <text evidence="5">Functions as a component of the Arp2/3 complex which is involved in regulation of actin polymerization and together with an activating nucleation-promoting factor (NPF) mediates the formation of branched actin networks.</text>
</comment>
<evidence type="ECO:0000256" key="6">
    <source>
        <dbReference type="RuleBase" id="RU004301"/>
    </source>
</evidence>
<keyword evidence="4 6" id="KW-0206">Cytoskeleton</keyword>
<dbReference type="AlphaFoldDB" id="A0ABD2K4M6"/>
<dbReference type="GO" id="GO:0032991">
    <property type="term" value="C:protein-containing complex"/>
    <property type="evidence" value="ECO:0007669"/>
    <property type="project" value="UniProtKB-ARBA"/>
</dbReference>
<dbReference type="Pfam" id="PF04699">
    <property type="entry name" value="P16-Arc"/>
    <property type="match status" value="1"/>
</dbReference>
<keyword evidence="3" id="KW-0963">Cytoplasm</keyword>
<dbReference type="PANTHER" id="PTHR12644">
    <property type="entry name" value="ARP2/3 COMPLEX 16 KD SUBUNIT P16-ARC"/>
    <property type="match status" value="1"/>
</dbReference>
<accession>A0ABD2K4M6</accession>
<evidence type="ECO:0000256" key="4">
    <source>
        <dbReference type="ARBA" id="ARBA00023212"/>
    </source>
</evidence>
<dbReference type="Proteomes" id="UP001620645">
    <property type="component" value="Unassembled WGS sequence"/>
</dbReference>
<comment type="caution">
    <text evidence="7">The sequence shown here is derived from an EMBL/GenBank/DDBJ whole genome shotgun (WGS) entry which is preliminary data.</text>
</comment>
<protein>
    <recommendedName>
        <fullName evidence="6">Actin-related protein 2/3 complex subunit 5</fullName>
    </recommendedName>
</protein>
<reference evidence="7 8" key="1">
    <citation type="submission" date="2024-10" db="EMBL/GenBank/DDBJ databases">
        <authorList>
            <person name="Kim D."/>
        </authorList>
    </citation>
    <scope>NUCLEOTIDE SEQUENCE [LARGE SCALE GENOMIC DNA]</scope>
    <source>
        <strain evidence="7">Taebaek</strain>
    </source>
</reference>
<name>A0ABD2K4M6_HETSC</name>
<evidence type="ECO:0000313" key="7">
    <source>
        <dbReference type="EMBL" id="KAL3097846.1"/>
    </source>
</evidence>
<evidence type="ECO:0000256" key="1">
    <source>
        <dbReference type="ARBA" id="ARBA00004245"/>
    </source>
</evidence>
<gene>
    <name evidence="7" type="ORF">niasHS_000581</name>
</gene>
<evidence type="ECO:0000256" key="5">
    <source>
        <dbReference type="ARBA" id="ARBA00060329"/>
    </source>
</evidence>
<dbReference type="InterPro" id="IPR006789">
    <property type="entry name" value="ARPC5"/>
</dbReference>
<comment type="function">
    <text evidence="6">Functions as component of the Arp2/3 complex which is involved in regulation of actin polymerization and together with an activating nucleation-promoting factor (NPF) mediates the formation of branched actin networks. Arp2/3 complex plays a critical role in the control of cell morphogenesis via the modulation of cell polarity development.</text>
</comment>
<sequence>MTKNVLSNTAYRKLDVDAFDPDKFIDGDEAETPVGQGPDEGQVRQFLQANQNVEALKAALSNAPLRTKNQALKDKTTSLVVRVLTSFKSAEIEAALKSLSAEEMDLLMKYIYKGMELLPDGQNCASLLAWHSQVFNVCGHGGIVRVYNDRQRL</sequence>
<comment type="similarity">
    <text evidence="2 6">Belongs to the ARPC5 family.</text>
</comment>
<dbReference type="FunFam" id="1.25.40.190:FF:000003">
    <property type="entry name" value="Actin-related protein 2/3 complex subunit 5"/>
    <property type="match status" value="1"/>
</dbReference>
<dbReference type="GO" id="GO:0030036">
    <property type="term" value="P:actin cytoskeleton organization"/>
    <property type="evidence" value="ECO:0007669"/>
    <property type="project" value="UniProtKB-ARBA"/>
</dbReference>
<dbReference type="GO" id="GO:0015629">
    <property type="term" value="C:actin cytoskeleton"/>
    <property type="evidence" value="ECO:0007669"/>
    <property type="project" value="UniProtKB-ARBA"/>
</dbReference>
<dbReference type="SUPFAM" id="SSF69103">
    <property type="entry name" value="Arp2/3 complex 16 kDa subunit ARPC5"/>
    <property type="match status" value="1"/>
</dbReference>
<organism evidence="7 8">
    <name type="scientific">Heterodera schachtii</name>
    <name type="common">Sugarbeet cyst nematode worm</name>
    <name type="synonym">Tylenchus schachtii</name>
    <dbReference type="NCBI Taxonomy" id="97005"/>
    <lineage>
        <taxon>Eukaryota</taxon>
        <taxon>Metazoa</taxon>
        <taxon>Ecdysozoa</taxon>
        <taxon>Nematoda</taxon>
        <taxon>Chromadorea</taxon>
        <taxon>Rhabditida</taxon>
        <taxon>Tylenchina</taxon>
        <taxon>Tylenchomorpha</taxon>
        <taxon>Tylenchoidea</taxon>
        <taxon>Heteroderidae</taxon>
        <taxon>Heteroderinae</taxon>
        <taxon>Heterodera</taxon>
    </lineage>
</organism>
<evidence type="ECO:0000256" key="3">
    <source>
        <dbReference type="ARBA" id="ARBA00022490"/>
    </source>
</evidence>